<dbReference type="SMART" id="SM00846">
    <property type="entry name" value="Gp_dh_N"/>
    <property type="match status" value="1"/>
</dbReference>
<dbReference type="FunFam" id="3.30.360.10:FF:000002">
    <property type="entry name" value="Glyceraldehyde-3-phosphate dehydrogenase"/>
    <property type="match status" value="1"/>
</dbReference>
<dbReference type="Proteomes" id="UP000003280">
    <property type="component" value="Unassembled WGS sequence"/>
</dbReference>
<dbReference type="CDD" id="cd18126">
    <property type="entry name" value="GAPDH_I_C"/>
    <property type="match status" value="1"/>
</dbReference>
<dbReference type="InterPro" id="IPR020831">
    <property type="entry name" value="GlycerAld/Erythrose_P_DH"/>
</dbReference>
<evidence type="ECO:0000313" key="11">
    <source>
        <dbReference type="Proteomes" id="UP000003280"/>
    </source>
</evidence>
<evidence type="ECO:0000256" key="4">
    <source>
        <dbReference type="PIRSR" id="PIRSR000149-2"/>
    </source>
</evidence>
<feature type="active site" description="Nucleophile" evidence="3">
    <location>
        <position position="156"/>
    </location>
</feature>
<evidence type="ECO:0000259" key="9">
    <source>
        <dbReference type="SMART" id="SM00846"/>
    </source>
</evidence>
<organism evidence="10 11">
    <name type="scientific">Peptoniphilus duerdenii ATCC BAA-1640</name>
    <dbReference type="NCBI Taxonomy" id="862517"/>
    <lineage>
        <taxon>Bacteria</taxon>
        <taxon>Bacillati</taxon>
        <taxon>Bacillota</taxon>
        <taxon>Tissierellia</taxon>
        <taxon>Tissierellales</taxon>
        <taxon>Peptoniphilaceae</taxon>
        <taxon>Peptoniphilus</taxon>
    </lineage>
</organism>
<dbReference type="NCBIfam" id="TIGR01534">
    <property type="entry name" value="GAPDH-I"/>
    <property type="match status" value="1"/>
</dbReference>
<dbReference type="SUPFAM" id="SSF55347">
    <property type="entry name" value="Glyceraldehyde-3-phosphate dehydrogenase-like, C-terminal domain"/>
    <property type="match status" value="1"/>
</dbReference>
<feature type="binding site" evidence="4">
    <location>
        <position position="238"/>
    </location>
    <ligand>
        <name>D-glyceraldehyde 3-phosphate</name>
        <dbReference type="ChEBI" id="CHEBI:59776"/>
    </ligand>
</feature>
<evidence type="ECO:0000256" key="8">
    <source>
        <dbReference type="RuleBase" id="RU361160"/>
    </source>
</evidence>
<dbReference type="Gene3D" id="3.30.360.10">
    <property type="entry name" value="Dihydrodipicolinate Reductase, domain 2"/>
    <property type="match status" value="1"/>
</dbReference>
<dbReference type="RefSeq" id="WP_008901256.1">
    <property type="nucleotide sequence ID" value="NZ_GL397071.1"/>
</dbReference>
<dbReference type="CDD" id="cd05214">
    <property type="entry name" value="GAPDH_I_N"/>
    <property type="match status" value="1"/>
</dbReference>
<dbReference type="GO" id="GO:0050661">
    <property type="term" value="F:NADP binding"/>
    <property type="evidence" value="ECO:0007669"/>
    <property type="project" value="InterPro"/>
</dbReference>
<proteinExistence type="inferred from homology"/>
<dbReference type="FunFam" id="3.40.50.720:FF:000001">
    <property type="entry name" value="Glyceraldehyde-3-phosphate dehydrogenase"/>
    <property type="match status" value="1"/>
</dbReference>
<dbReference type="STRING" id="862517.HMPREF9225_0420"/>
<evidence type="ECO:0000313" key="10">
    <source>
        <dbReference type="EMBL" id="EFM25876.1"/>
    </source>
</evidence>
<feature type="binding site" evidence="4">
    <location>
        <position position="186"/>
    </location>
    <ligand>
        <name>D-glyceraldehyde 3-phosphate</name>
        <dbReference type="ChEBI" id="CHEBI:59776"/>
    </ligand>
</feature>
<dbReference type="PRINTS" id="PR00078">
    <property type="entry name" value="G3PDHDRGNASE"/>
</dbReference>
<feature type="site" description="Activates thiol group during catalysis" evidence="6">
    <location>
        <position position="183"/>
    </location>
</feature>
<protein>
    <recommendedName>
        <fullName evidence="8">Glyceraldehyde-3-phosphate dehydrogenase</fullName>
        <ecNumber evidence="8">1.2.1.-</ecNumber>
    </recommendedName>
</protein>
<dbReference type="GO" id="GO:0016620">
    <property type="term" value="F:oxidoreductase activity, acting on the aldehyde or oxo group of donors, NAD or NADP as acceptor"/>
    <property type="evidence" value="ECO:0007669"/>
    <property type="project" value="InterPro"/>
</dbReference>
<name>E0NJT1_9FIRM</name>
<feature type="binding site" evidence="5">
    <location>
        <position position="124"/>
    </location>
    <ligand>
        <name>NAD(+)</name>
        <dbReference type="ChEBI" id="CHEBI:57540"/>
    </ligand>
</feature>
<dbReference type="PROSITE" id="PS00071">
    <property type="entry name" value="GAPDH"/>
    <property type="match status" value="1"/>
</dbReference>
<dbReference type="PANTHER" id="PTHR43148">
    <property type="entry name" value="GLYCERALDEHYDE-3-PHOSPHATE DEHYDROGENASE 2"/>
    <property type="match status" value="1"/>
</dbReference>
<reference evidence="10 11" key="1">
    <citation type="submission" date="2010-07" db="EMBL/GenBank/DDBJ databases">
        <authorList>
            <person name="Muzny D."/>
            <person name="Qin X."/>
            <person name="Deng J."/>
            <person name="Jiang H."/>
            <person name="Liu Y."/>
            <person name="Qu J."/>
            <person name="Song X.-Z."/>
            <person name="Zhang L."/>
            <person name="Thornton R."/>
            <person name="Coyle M."/>
            <person name="Francisco L."/>
            <person name="Jackson L."/>
            <person name="Javaid M."/>
            <person name="Korchina V."/>
            <person name="Kovar C."/>
            <person name="Mata R."/>
            <person name="Mathew T."/>
            <person name="Ngo R."/>
            <person name="Nguyen L."/>
            <person name="Nguyen N."/>
            <person name="Okwuonu G."/>
            <person name="Ongeri F."/>
            <person name="Pham C."/>
            <person name="Simmons D."/>
            <person name="Wilczek-Boney K."/>
            <person name="Hale W."/>
            <person name="Jakkamsetti A."/>
            <person name="Pham P."/>
            <person name="Ruth R."/>
            <person name="San Lucas F."/>
            <person name="Warren J."/>
            <person name="Zhang J."/>
            <person name="Zhao Z."/>
            <person name="Zhou C."/>
            <person name="Zhu D."/>
            <person name="Lee S."/>
            <person name="Bess C."/>
            <person name="Blankenburg K."/>
            <person name="Forbes L."/>
            <person name="Fu Q."/>
            <person name="Gubbala S."/>
            <person name="Hirani K."/>
            <person name="Jayaseelan J.C."/>
            <person name="Lara F."/>
            <person name="Munidasa M."/>
            <person name="Palculict T."/>
            <person name="Patil S."/>
            <person name="Pu L.-L."/>
            <person name="Saada N."/>
            <person name="Tang L."/>
            <person name="Weissenberger G."/>
            <person name="Zhu Y."/>
            <person name="Hemphill L."/>
            <person name="Shang Y."/>
            <person name="Youmans B."/>
            <person name="Ayvaz T."/>
            <person name="Ross M."/>
            <person name="Santibanez J."/>
            <person name="Aqrawi P."/>
            <person name="Gross S."/>
            <person name="Joshi V."/>
            <person name="Fowler G."/>
            <person name="Nazareth L."/>
            <person name="Reid J."/>
            <person name="Worley K."/>
            <person name="Petrosino J."/>
            <person name="Highlander S."/>
            <person name="Gibbs R."/>
        </authorList>
    </citation>
    <scope>NUCLEOTIDE SEQUENCE [LARGE SCALE GENOMIC DNA]</scope>
    <source>
        <strain evidence="10 11">ATCC BAA-1640</strain>
    </source>
</reference>
<evidence type="ECO:0000256" key="7">
    <source>
        <dbReference type="RuleBase" id="RU000397"/>
    </source>
</evidence>
<keyword evidence="5" id="KW-0547">Nucleotide-binding</keyword>
<dbReference type="SUPFAM" id="SSF51735">
    <property type="entry name" value="NAD(P)-binding Rossmann-fold domains"/>
    <property type="match status" value="1"/>
</dbReference>
<dbReference type="Pfam" id="PF02800">
    <property type="entry name" value="Gp_dh_C"/>
    <property type="match status" value="1"/>
</dbReference>
<evidence type="ECO:0000256" key="2">
    <source>
        <dbReference type="ARBA" id="ARBA00023002"/>
    </source>
</evidence>
<feature type="domain" description="Glyceraldehyde 3-phosphate dehydrogenase NAD(P) binding" evidence="9">
    <location>
        <begin position="2"/>
        <end position="156"/>
    </location>
</feature>
<feature type="binding site" evidence="5">
    <location>
        <position position="319"/>
    </location>
    <ligand>
        <name>NAD(+)</name>
        <dbReference type="ChEBI" id="CHEBI:57540"/>
    </ligand>
</feature>
<dbReference type="EC" id="1.2.1.-" evidence="8"/>
<sequence>MTKVAIMGFGRIGRDFLRAWALKEEKDFEITHIAVRNCETTVAQRAHLFKYDTIYRKYPGKCELDGNILNVDGHKIEFIESKTPAEMEWGKLGVDIVVDSSGAFTSREKAEGNIEAGAKKVILTSPGKNEDITIVMGVNCELYDKDKHNIISNASCTTNCLAPVAKVILDKFGIKRGLMTTVHAYTNDQMIHDAIHKKDMRRARMGAENIIPTTTGAAKAVGKVIPELNGIMTGIAIRVPVPTGSLVDATFEIEKEATVEEINNAIKEASETNMKGILDYQEEDLVSSDIIQDPHSSIFDAKLTHVMGNMVKVISWYDNEWGYTLRVLDLTEMVAKSL</sequence>
<dbReference type="EMBL" id="AEEH01000019">
    <property type="protein sequence ID" value="EFM25876.1"/>
    <property type="molecule type" value="Genomic_DNA"/>
</dbReference>
<keyword evidence="5" id="KW-0520">NAD</keyword>
<evidence type="ECO:0000256" key="5">
    <source>
        <dbReference type="PIRSR" id="PIRSR000149-3"/>
    </source>
</evidence>
<dbReference type="Pfam" id="PF00044">
    <property type="entry name" value="Gp_dh_N"/>
    <property type="match status" value="1"/>
</dbReference>
<dbReference type="HOGENOM" id="CLU_030140_0_2_9"/>
<evidence type="ECO:0000256" key="1">
    <source>
        <dbReference type="ARBA" id="ARBA00007406"/>
    </source>
</evidence>
<comment type="similarity">
    <text evidence="1 7">Belongs to the glyceraldehyde-3-phosphate dehydrogenase family.</text>
</comment>
<dbReference type="AlphaFoldDB" id="E0NJT1"/>
<keyword evidence="2 8" id="KW-0560">Oxidoreductase</keyword>
<dbReference type="InterPro" id="IPR020828">
    <property type="entry name" value="GlycerAld_3-P_DH_NAD(P)-bd"/>
</dbReference>
<comment type="caution">
    <text evidence="10">The sequence shown here is derived from an EMBL/GenBank/DDBJ whole genome shotgun (WGS) entry which is preliminary data.</text>
</comment>
<dbReference type="InterPro" id="IPR036291">
    <property type="entry name" value="NAD(P)-bd_dom_sf"/>
</dbReference>
<feature type="binding site" evidence="4">
    <location>
        <begin position="215"/>
        <end position="216"/>
    </location>
    <ligand>
        <name>D-glyceraldehyde 3-phosphate</name>
        <dbReference type="ChEBI" id="CHEBI:59776"/>
    </ligand>
</feature>
<dbReference type="InterPro" id="IPR020829">
    <property type="entry name" value="GlycerAld_3-P_DH_cat"/>
</dbReference>
<keyword evidence="11" id="KW-1185">Reference proteome</keyword>
<dbReference type="InterPro" id="IPR020830">
    <property type="entry name" value="GlycerAld_3-P_DH_AS"/>
</dbReference>
<dbReference type="eggNOG" id="COG0057">
    <property type="taxonomic scope" value="Bacteria"/>
</dbReference>
<dbReference type="InterPro" id="IPR006424">
    <property type="entry name" value="Glyceraldehyde-3-P_DH_1"/>
</dbReference>
<dbReference type="GO" id="GO:0006006">
    <property type="term" value="P:glucose metabolic process"/>
    <property type="evidence" value="ECO:0007669"/>
    <property type="project" value="InterPro"/>
</dbReference>
<evidence type="ECO:0000256" key="6">
    <source>
        <dbReference type="PIRSR" id="PIRSR000149-4"/>
    </source>
</evidence>
<evidence type="ECO:0000256" key="3">
    <source>
        <dbReference type="PIRSR" id="PIRSR000149-1"/>
    </source>
</evidence>
<dbReference type="GO" id="GO:0051287">
    <property type="term" value="F:NAD binding"/>
    <property type="evidence" value="ECO:0007669"/>
    <property type="project" value="InterPro"/>
</dbReference>
<dbReference type="OrthoDB" id="9803304at2"/>
<feature type="binding site" evidence="5">
    <location>
        <begin position="11"/>
        <end position="12"/>
    </location>
    <ligand>
        <name>NAD(+)</name>
        <dbReference type="ChEBI" id="CHEBI:57540"/>
    </ligand>
</feature>
<feature type="binding site" evidence="4">
    <location>
        <begin position="155"/>
        <end position="157"/>
    </location>
    <ligand>
        <name>D-glyceraldehyde 3-phosphate</name>
        <dbReference type="ChEBI" id="CHEBI:59776"/>
    </ligand>
</feature>
<dbReference type="PIRSF" id="PIRSF000149">
    <property type="entry name" value="GAP_DH"/>
    <property type="match status" value="1"/>
</dbReference>
<accession>E0NJT1</accession>
<dbReference type="Gene3D" id="3.40.50.720">
    <property type="entry name" value="NAD(P)-binding Rossmann-like Domain"/>
    <property type="match status" value="1"/>
</dbReference>
<gene>
    <name evidence="10" type="primary">gap</name>
    <name evidence="10" type="ORF">HMPREF9225_0420</name>
</gene>